<reference evidence="1" key="1">
    <citation type="submission" date="2021-02" db="EMBL/GenBank/DDBJ databases">
        <authorList>
            <consortium name="DOE Joint Genome Institute"/>
            <person name="Ahrendt S."/>
            <person name="Looney B.P."/>
            <person name="Miyauchi S."/>
            <person name="Morin E."/>
            <person name="Drula E."/>
            <person name="Courty P.E."/>
            <person name="Chicoki N."/>
            <person name="Fauchery L."/>
            <person name="Kohler A."/>
            <person name="Kuo A."/>
            <person name="Labutti K."/>
            <person name="Pangilinan J."/>
            <person name="Lipzen A."/>
            <person name="Riley R."/>
            <person name="Andreopoulos W."/>
            <person name="He G."/>
            <person name="Johnson J."/>
            <person name="Barry K.W."/>
            <person name="Grigoriev I.V."/>
            <person name="Nagy L."/>
            <person name="Hibbett D."/>
            <person name="Henrissat B."/>
            <person name="Matheny P.B."/>
            <person name="Labbe J."/>
            <person name="Martin F."/>
        </authorList>
    </citation>
    <scope>NUCLEOTIDE SEQUENCE</scope>
    <source>
        <strain evidence="1">EC-137</strain>
    </source>
</reference>
<gene>
    <name evidence="1" type="ORF">K488DRAFT_20717</name>
</gene>
<dbReference type="EMBL" id="MU273503">
    <property type="protein sequence ID" value="KAI0034312.1"/>
    <property type="molecule type" value="Genomic_DNA"/>
</dbReference>
<evidence type="ECO:0000313" key="2">
    <source>
        <dbReference type="Proteomes" id="UP000814128"/>
    </source>
</evidence>
<feature type="non-terminal residue" evidence="1">
    <location>
        <position position="282"/>
    </location>
</feature>
<protein>
    <submittedName>
        <fullName evidence="1">Uncharacterized protein</fullName>
    </submittedName>
</protein>
<comment type="caution">
    <text evidence="1">The sequence shown here is derived from an EMBL/GenBank/DDBJ whole genome shotgun (WGS) entry which is preliminary data.</text>
</comment>
<evidence type="ECO:0000313" key="1">
    <source>
        <dbReference type="EMBL" id="KAI0034312.1"/>
    </source>
</evidence>
<reference evidence="1" key="2">
    <citation type="journal article" date="2022" name="New Phytol.">
        <title>Evolutionary transition to the ectomycorrhizal habit in the genomes of a hyperdiverse lineage of mushroom-forming fungi.</title>
        <authorList>
            <person name="Looney B."/>
            <person name="Miyauchi S."/>
            <person name="Morin E."/>
            <person name="Drula E."/>
            <person name="Courty P.E."/>
            <person name="Kohler A."/>
            <person name="Kuo A."/>
            <person name="LaButti K."/>
            <person name="Pangilinan J."/>
            <person name="Lipzen A."/>
            <person name="Riley R."/>
            <person name="Andreopoulos W."/>
            <person name="He G."/>
            <person name="Johnson J."/>
            <person name="Nolan M."/>
            <person name="Tritt A."/>
            <person name="Barry K.W."/>
            <person name="Grigoriev I.V."/>
            <person name="Nagy L.G."/>
            <person name="Hibbett D."/>
            <person name="Henrissat B."/>
            <person name="Matheny P.B."/>
            <person name="Labbe J."/>
            <person name="Martin F.M."/>
        </authorList>
    </citation>
    <scope>NUCLEOTIDE SEQUENCE</scope>
    <source>
        <strain evidence="1">EC-137</strain>
    </source>
</reference>
<sequence length="282" mass="31152">PSIDQRSGQQFESTPTTASCCTPDVVVVHLQTAVTISNFHGIYRGENINTFNPDYAVTPDGSLLSDVYVSRLRQSAQSVLMFGAYTIFFLWNSIAAVGFVFRTKAKDKTIFYILLASQISALLPWILLIASVFSQGTSCEVYASCIILVARLTPSYRILRATVSFLSAATSLCGFQLTGVFGLKAYRCLFNSRFVFVGLSCFQMGHIGLVVTELVQLRAIRGIVGACGDSFVLYRLFPINLVLTFLEDIFIAGCFLFTVWRTSRLLAAQGRLSFRESLRESA</sequence>
<accession>A0ACB8QRV8</accession>
<feature type="non-terminal residue" evidence="1">
    <location>
        <position position="1"/>
    </location>
</feature>
<organism evidence="1 2">
    <name type="scientific">Vararia minispora EC-137</name>
    <dbReference type="NCBI Taxonomy" id="1314806"/>
    <lineage>
        <taxon>Eukaryota</taxon>
        <taxon>Fungi</taxon>
        <taxon>Dikarya</taxon>
        <taxon>Basidiomycota</taxon>
        <taxon>Agaricomycotina</taxon>
        <taxon>Agaricomycetes</taxon>
        <taxon>Russulales</taxon>
        <taxon>Lachnocladiaceae</taxon>
        <taxon>Vararia</taxon>
    </lineage>
</organism>
<proteinExistence type="predicted"/>
<name>A0ACB8QRV8_9AGAM</name>
<keyword evidence="2" id="KW-1185">Reference proteome</keyword>
<dbReference type="Proteomes" id="UP000814128">
    <property type="component" value="Unassembled WGS sequence"/>
</dbReference>